<evidence type="ECO:0000313" key="1">
    <source>
        <dbReference type="EMBL" id="PKI70649.1"/>
    </source>
</evidence>
<reference evidence="1 2" key="1">
    <citation type="submission" date="2017-11" db="EMBL/GenBank/DDBJ databases">
        <title>De-novo sequencing of pomegranate (Punica granatum L.) genome.</title>
        <authorList>
            <person name="Akparov Z."/>
            <person name="Amiraslanov A."/>
            <person name="Hajiyeva S."/>
            <person name="Abbasov M."/>
            <person name="Kaur K."/>
            <person name="Hamwieh A."/>
            <person name="Solovyev V."/>
            <person name="Salamov A."/>
            <person name="Braich B."/>
            <person name="Kosarev P."/>
            <person name="Mahmoud A."/>
            <person name="Hajiyev E."/>
            <person name="Babayeva S."/>
            <person name="Izzatullayeva V."/>
            <person name="Mammadov A."/>
            <person name="Mammadov A."/>
            <person name="Sharifova S."/>
            <person name="Ojaghi J."/>
            <person name="Eynullazada K."/>
            <person name="Bayramov B."/>
            <person name="Abdulazimova A."/>
            <person name="Shahmuradov I."/>
        </authorList>
    </citation>
    <scope>NUCLEOTIDE SEQUENCE [LARGE SCALE GENOMIC DNA]</scope>
    <source>
        <strain evidence="2">cv. AG2017</strain>
        <tissue evidence="1">Leaf</tissue>
    </source>
</reference>
<keyword evidence="2" id="KW-1185">Reference proteome</keyword>
<sequence length="131" mass="14276">MKLFLPTLHHTTRPIDGSSTILKVFVRNGGGPASLSPSIGLGKSRVSQFWFAHEEEDEDDGPSQLPLQPPLFVGVTWGDEEDNAWVCSSCFAVLNRPPPSMVSSSYKLPFLRCGGQLGRLSCSVLVDDDDK</sequence>
<comment type="caution">
    <text evidence="1">The sequence shown here is derived from an EMBL/GenBank/DDBJ whole genome shotgun (WGS) entry which is preliminary data.</text>
</comment>
<evidence type="ECO:0000313" key="2">
    <source>
        <dbReference type="Proteomes" id="UP000233551"/>
    </source>
</evidence>
<gene>
    <name evidence="1" type="ORF">CRG98_008882</name>
</gene>
<dbReference type="EMBL" id="PGOL01000434">
    <property type="protein sequence ID" value="PKI70649.1"/>
    <property type="molecule type" value="Genomic_DNA"/>
</dbReference>
<organism evidence="1 2">
    <name type="scientific">Punica granatum</name>
    <name type="common">Pomegranate</name>
    <dbReference type="NCBI Taxonomy" id="22663"/>
    <lineage>
        <taxon>Eukaryota</taxon>
        <taxon>Viridiplantae</taxon>
        <taxon>Streptophyta</taxon>
        <taxon>Embryophyta</taxon>
        <taxon>Tracheophyta</taxon>
        <taxon>Spermatophyta</taxon>
        <taxon>Magnoliopsida</taxon>
        <taxon>eudicotyledons</taxon>
        <taxon>Gunneridae</taxon>
        <taxon>Pentapetalae</taxon>
        <taxon>rosids</taxon>
        <taxon>malvids</taxon>
        <taxon>Myrtales</taxon>
        <taxon>Lythraceae</taxon>
        <taxon>Punica</taxon>
    </lineage>
</organism>
<dbReference type="Proteomes" id="UP000233551">
    <property type="component" value="Unassembled WGS sequence"/>
</dbReference>
<accession>A0A2I0KQD9</accession>
<name>A0A2I0KQD9_PUNGR</name>
<proteinExistence type="predicted"/>
<dbReference type="AlphaFoldDB" id="A0A2I0KQD9"/>
<protein>
    <submittedName>
        <fullName evidence="1">Uncharacterized protein</fullName>
    </submittedName>
</protein>